<keyword evidence="2" id="KW-0812">Transmembrane</keyword>
<evidence type="ECO:0000313" key="5">
    <source>
        <dbReference type="Proteomes" id="UP000095787"/>
    </source>
</evidence>
<evidence type="ECO:0000256" key="2">
    <source>
        <dbReference type="SAM" id="Phobius"/>
    </source>
</evidence>
<proteinExistence type="predicted"/>
<evidence type="ECO:0000256" key="1">
    <source>
        <dbReference type="SAM" id="MobiDB-lite"/>
    </source>
</evidence>
<dbReference type="EMBL" id="CYZO01000006">
    <property type="protein sequence ID" value="CUN69845.1"/>
    <property type="molecule type" value="Genomic_DNA"/>
</dbReference>
<reference evidence="4 6" key="2">
    <citation type="journal article" date="2019" name="Science, e1252229">
        <title>Invertible promoters mediate bacterial phase variation, antibiotic resistance, and host adaptation in the gut.</title>
        <authorList>
            <person name="Jiang X."/>
            <person name="Hall A.B."/>
            <person name="Arthur T.D."/>
            <person name="Plichta D.R."/>
            <person name="Covington C.T."/>
            <person name="Poyet M."/>
            <person name="Crothers J."/>
            <person name="Moses P.L."/>
            <person name="Tolonen A.C."/>
            <person name="Vlamakis H."/>
            <person name="Alm E.J."/>
            <person name="Xavier R.J."/>
        </authorList>
    </citation>
    <scope>NUCLEOTIDE SEQUENCE [LARGE SCALE GENOMIC DNA]</scope>
    <source>
        <strain evidence="4">Aa_0143</strain>
        <strain evidence="6">aa_0143</strain>
    </source>
</reference>
<accession>A0A173Z3T1</accession>
<name>A0A173Z3T1_9FIRM</name>
<reference evidence="3 5" key="1">
    <citation type="submission" date="2015-09" db="EMBL/GenBank/DDBJ databases">
        <authorList>
            <consortium name="Pathogen Informatics"/>
        </authorList>
    </citation>
    <scope>NUCLEOTIDE SEQUENCE [LARGE SCALE GENOMIC DNA]</scope>
    <source>
        <strain evidence="3 5">2789STDY5834841</strain>
    </source>
</reference>
<protein>
    <recommendedName>
        <fullName evidence="7">Cell division protein FtsL</fullName>
    </recommendedName>
</protein>
<dbReference type="Proteomes" id="UP000095787">
    <property type="component" value="Unassembled WGS sequence"/>
</dbReference>
<evidence type="ECO:0008006" key="7">
    <source>
        <dbReference type="Google" id="ProtNLM"/>
    </source>
</evidence>
<keyword evidence="2" id="KW-1133">Transmembrane helix</keyword>
<dbReference type="RefSeq" id="WP_004846519.1">
    <property type="nucleotide sequence ID" value="NZ_AP028249.1"/>
</dbReference>
<dbReference type="GeneID" id="97328424"/>
<evidence type="ECO:0000313" key="6">
    <source>
        <dbReference type="Proteomes" id="UP000292665"/>
    </source>
</evidence>
<sequence length="183" mass="20355">MAANYRTSKYRTTSLSERDKSGFYVYGNTVRQAETLPRKTKSPYSQQREQTKRTSSRVVKNRNRAMSISPAYAVFLTAAAVCAVLICVLYLNLQSEVVSRSENVTAMQEQLADLTEANNTAYNSAADSVNLETVRDRAMNEMGMVYAAQGTIVEYDSPEGDYVKQYNDIPESGVLAKSSDVLK</sequence>
<feature type="transmembrane region" description="Helical" evidence="2">
    <location>
        <begin position="71"/>
        <end position="93"/>
    </location>
</feature>
<feature type="region of interest" description="Disordered" evidence="1">
    <location>
        <begin position="35"/>
        <end position="58"/>
    </location>
</feature>
<evidence type="ECO:0000313" key="4">
    <source>
        <dbReference type="EMBL" id="RYS78780.1"/>
    </source>
</evidence>
<keyword evidence="2" id="KW-0472">Membrane</keyword>
<evidence type="ECO:0000313" key="3">
    <source>
        <dbReference type="EMBL" id="CUN69845.1"/>
    </source>
</evidence>
<dbReference type="AlphaFoldDB" id="A0A173Z3T1"/>
<organism evidence="3 5">
    <name type="scientific">[Ruminococcus] torques</name>
    <dbReference type="NCBI Taxonomy" id="33039"/>
    <lineage>
        <taxon>Bacteria</taxon>
        <taxon>Bacillati</taxon>
        <taxon>Bacillota</taxon>
        <taxon>Clostridia</taxon>
        <taxon>Lachnospirales</taxon>
        <taxon>Lachnospiraceae</taxon>
        <taxon>Mediterraneibacter</taxon>
    </lineage>
</organism>
<dbReference type="EMBL" id="RCYR01000022">
    <property type="protein sequence ID" value="RYS78780.1"/>
    <property type="molecule type" value="Genomic_DNA"/>
</dbReference>
<gene>
    <name evidence="4" type="ORF">EAI93_10530</name>
    <name evidence="3" type="ORF">ERS852456_00573</name>
</gene>
<dbReference type="Proteomes" id="UP000292665">
    <property type="component" value="Unassembled WGS sequence"/>
</dbReference>